<dbReference type="Proteomes" id="UP000070501">
    <property type="component" value="Unassembled WGS sequence"/>
</dbReference>
<proteinExistence type="predicted"/>
<dbReference type="AlphaFoldDB" id="A0A136IIY5"/>
<reference evidence="2" key="1">
    <citation type="submission" date="2016-02" db="EMBL/GenBank/DDBJ databases">
        <title>Draft genome sequence of Microdochium bolleyi, a fungal endophyte of beachgrass.</title>
        <authorList>
            <consortium name="DOE Joint Genome Institute"/>
            <person name="David A.S."/>
            <person name="May G."/>
            <person name="Haridas S."/>
            <person name="Lim J."/>
            <person name="Wang M."/>
            <person name="Labutti K."/>
            <person name="Lipzen A."/>
            <person name="Barry K."/>
            <person name="Grigoriev I.V."/>
        </authorList>
    </citation>
    <scope>NUCLEOTIDE SEQUENCE [LARGE SCALE GENOMIC DNA]</scope>
    <source>
        <strain evidence="2">J235TASD1</strain>
    </source>
</reference>
<dbReference type="SUPFAM" id="SSF48403">
    <property type="entry name" value="Ankyrin repeat"/>
    <property type="match status" value="1"/>
</dbReference>
<accession>A0A136IIY5</accession>
<evidence type="ECO:0008006" key="3">
    <source>
        <dbReference type="Google" id="ProtNLM"/>
    </source>
</evidence>
<evidence type="ECO:0000313" key="1">
    <source>
        <dbReference type="EMBL" id="KXJ84804.1"/>
    </source>
</evidence>
<protein>
    <recommendedName>
        <fullName evidence="3">Ankyrin repeat-containing domain protein</fullName>
    </recommendedName>
</protein>
<organism evidence="1 2">
    <name type="scientific">Microdochium bolleyi</name>
    <dbReference type="NCBI Taxonomy" id="196109"/>
    <lineage>
        <taxon>Eukaryota</taxon>
        <taxon>Fungi</taxon>
        <taxon>Dikarya</taxon>
        <taxon>Ascomycota</taxon>
        <taxon>Pezizomycotina</taxon>
        <taxon>Sordariomycetes</taxon>
        <taxon>Xylariomycetidae</taxon>
        <taxon>Xylariales</taxon>
        <taxon>Microdochiaceae</taxon>
        <taxon>Microdochium</taxon>
    </lineage>
</organism>
<name>A0A136IIY5_9PEZI</name>
<dbReference type="InterPro" id="IPR036770">
    <property type="entry name" value="Ankyrin_rpt-contain_sf"/>
</dbReference>
<gene>
    <name evidence="1" type="ORF">Micbo1qcDRAFT_169930</name>
</gene>
<dbReference type="Gene3D" id="1.25.40.20">
    <property type="entry name" value="Ankyrin repeat-containing domain"/>
    <property type="match status" value="1"/>
</dbReference>
<dbReference type="EMBL" id="KQ964327">
    <property type="protein sequence ID" value="KXJ84804.1"/>
    <property type="molecule type" value="Genomic_DNA"/>
</dbReference>
<dbReference type="InParanoid" id="A0A136IIY5"/>
<keyword evidence="2" id="KW-1185">Reference proteome</keyword>
<evidence type="ECO:0000313" key="2">
    <source>
        <dbReference type="Proteomes" id="UP000070501"/>
    </source>
</evidence>
<sequence>MPLSWVTRKGHGSAVEVLLDIGAATVSSIYETLFLATAQGQDSVVKMLTSSGDIDLAAQDELAVTVLQLALVEHHHRL</sequence>